<protein>
    <submittedName>
        <fullName evidence="1">2'-5' RNA ligase family protein</fullName>
    </submittedName>
</protein>
<dbReference type="KEGG" id="nps:KRR39_05545"/>
<keyword evidence="2" id="KW-1185">Reference proteome</keyword>
<dbReference type="AlphaFoldDB" id="A0A975T0E8"/>
<organism evidence="1 2">
    <name type="scientific">Nocardioides panacis</name>
    <dbReference type="NCBI Taxonomy" id="2849501"/>
    <lineage>
        <taxon>Bacteria</taxon>
        <taxon>Bacillati</taxon>
        <taxon>Actinomycetota</taxon>
        <taxon>Actinomycetes</taxon>
        <taxon>Propionibacteriales</taxon>
        <taxon>Nocardioidaceae</taxon>
        <taxon>Nocardioides</taxon>
    </lineage>
</organism>
<dbReference type="GO" id="GO:0016874">
    <property type="term" value="F:ligase activity"/>
    <property type="evidence" value="ECO:0007669"/>
    <property type="project" value="UniProtKB-KW"/>
</dbReference>
<name>A0A975T0E8_9ACTN</name>
<evidence type="ECO:0000313" key="1">
    <source>
        <dbReference type="EMBL" id="QWZ09251.1"/>
    </source>
</evidence>
<proteinExistence type="predicted"/>
<dbReference type="Pfam" id="PF13563">
    <property type="entry name" value="2_5_RNA_ligase2"/>
    <property type="match status" value="1"/>
</dbReference>
<accession>A0A975T0E8</accession>
<sequence>MPGLSVCLLLDERADRAVRGLWRRLEYDGVRTLATYTHGRHVPHLTLASLGGDDPVPAEALAALSSSLPLEVDLHALGVFTRSRCWLLPTVSIDLLRLHESVARTLDGRAVHRHYRPGAWQPHVTLAPRMAADALPVVATRVYEVLPLPALLSRLVLVDTRTGEVHDLPGQP</sequence>
<reference evidence="1" key="1">
    <citation type="submission" date="2021-06" db="EMBL/GenBank/DDBJ databases">
        <title>Complete genome sequence of Nocardioides sp. G188.</title>
        <authorList>
            <person name="Im W.-T."/>
        </authorList>
    </citation>
    <scope>NUCLEOTIDE SEQUENCE</scope>
    <source>
        <strain evidence="1">G188</strain>
    </source>
</reference>
<gene>
    <name evidence="1" type="ORF">KRR39_05545</name>
</gene>
<dbReference type="RefSeq" id="WP_216941097.1">
    <property type="nucleotide sequence ID" value="NZ_CP077062.1"/>
</dbReference>
<dbReference type="EMBL" id="CP077062">
    <property type="protein sequence ID" value="QWZ09251.1"/>
    <property type="molecule type" value="Genomic_DNA"/>
</dbReference>
<dbReference type="Proteomes" id="UP000683575">
    <property type="component" value="Chromosome"/>
</dbReference>
<evidence type="ECO:0000313" key="2">
    <source>
        <dbReference type="Proteomes" id="UP000683575"/>
    </source>
</evidence>
<keyword evidence="1" id="KW-0436">Ligase</keyword>